<keyword evidence="3" id="KW-1185">Reference proteome</keyword>
<protein>
    <submittedName>
        <fullName evidence="2">Uncharacterized protein</fullName>
    </submittedName>
</protein>
<dbReference type="Proteomes" id="UP000261704">
    <property type="component" value="Chromosome"/>
</dbReference>
<gene>
    <name evidence="2" type="ORF">BAR1_06035</name>
</gene>
<dbReference type="InterPro" id="IPR046289">
    <property type="entry name" value="DUF6326"/>
</dbReference>
<dbReference type="RefSeq" id="WP_118944362.1">
    <property type="nucleotide sequence ID" value="NZ_CP032125.1"/>
</dbReference>
<sequence>MTDTARATMAPPIDVRFKIAALWTSLMFIIAFVDIFAHLRADVVTDVLAGKVAVFTVDQTFLIMTTIYVIIPSLMISLSLILPPRANRWTNIIVAAVYALTILGSCIGEVWIYYWLGSLIEVLLLMVIIRYAWKMP</sequence>
<feature type="transmembrane region" description="Helical" evidence="1">
    <location>
        <begin position="89"/>
        <end position="107"/>
    </location>
</feature>
<evidence type="ECO:0000256" key="1">
    <source>
        <dbReference type="SAM" id="Phobius"/>
    </source>
</evidence>
<dbReference type="AlphaFoldDB" id="A0A347ULI3"/>
<keyword evidence="1" id="KW-0472">Membrane</keyword>
<dbReference type="EMBL" id="CP032125">
    <property type="protein sequence ID" value="AXX99711.1"/>
    <property type="molecule type" value="Genomic_DNA"/>
</dbReference>
<keyword evidence="1" id="KW-0812">Transmembrane</keyword>
<proteinExistence type="predicted"/>
<name>A0A347ULI3_9RHOB</name>
<feature type="transmembrane region" description="Helical" evidence="1">
    <location>
        <begin position="20"/>
        <end position="41"/>
    </location>
</feature>
<organism evidence="2 3">
    <name type="scientific">Profundibacter amoris</name>
    <dbReference type="NCBI Taxonomy" id="2171755"/>
    <lineage>
        <taxon>Bacteria</taxon>
        <taxon>Pseudomonadati</taxon>
        <taxon>Pseudomonadota</taxon>
        <taxon>Alphaproteobacteria</taxon>
        <taxon>Rhodobacterales</taxon>
        <taxon>Paracoccaceae</taxon>
        <taxon>Profundibacter</taxon>
    </lineage>
</organism>
<accession>A0A347ULI3</accession>
<feature type="transmembrane region" description="Helical" evidence="1">
    <location>
        <begin position="113"/>
        <end position="133"/>
    </location>
</feature>
<reference evidence="2 3" key="1">
    <citation type="submission" date="2018-09" db="EMBL/GenBank/DDBJ databases">
        <title>Profundibacter amoris BAR1 gen. nov., sp. nov., a new member of the Roseobacter clade isolated at Lokis Castle Vent Field on the Arctic Mid-Oceanic Ridge.</title>
        <authorList>
            <person name="Le Moine Bauer S."/>
            <person name="Sjoeberg A.G."/>
            <person name="L'Haridon S."/>
            <person name="Stokke R."/>
            <person name="Roalkvam I."/>
            <person name="Steen I.H."/>
            <person name="Dahle H."/>
        </authorList>
    </citation>
    <scope>NUCLEOTIDE SEQUENCE [LARGE SCALE GENOMIC DNA]</scope>
    <source>
        <strain evidence="2 3">BAR1</strain>
    </source>
</reference>
<dbReference type="KEGG" id="pamo:BAR1_06035"/>
<dbReference type="OrthoDB" id="1551186at2"/>
<feature type="transmembrane region" description="Helical" evidence="1">
    <location>
        <begin position="61"/>
        <end position="82"/>
    </location>
</feature>
<evidence type="ECO:0000313" key="3">
    <source>
        <dbReference type="Proteomes" id="UP000261704"/>
    </source>
</evidence>
<keyword evidence="1" id="KW-1133">Transmembrane helix</keyword>
<evidence type="ECO:0000313" key="2">
    <source>
        <dbReference type="EMBL" id="AXX99711.1"/>
    </source>
</evidence>
<dbReference type="Pfam" id="PF19851">
    <property type="entry name" value="DUF6326"/>
    <property type="match status" value="1"/>
</dbReference>